<evidence type="ECO:0000313" key="2">
    <source>
        <dbReference type="EMBL" id="KKB24432.1"/>
    </source>
</evidence>
<feature type="transmembrane region" description="Helical" evidence="1">
    <location>
        <begin position="20"/>
        <end position="50"/>
    </location>
</feature>
<dbReference type="RefSeq" id="WP_046100562.1">
    <property type="nucleotide sequence ID" value="NZ_BKAP01000011.1"/>
</dbReference>
<protein>
    <submittedName>
        <fullName evidence="2">Uncharacterized protein</fullName>
    </submittedName>
</protein>
<keyword evidence="1" id="KW-0472">Membrane</keyword>
<name>A0AAJ0NG22_STACA</name>
<accession>A0AAJ0NG22</accession>
<evidence type="ECO:0000256" key="1">
    <source>
        <dbReference type="SAM" id="Phobius"/>
    </source>
</evidence>
<reference evidence="2 3" key="1">
    <citation type="submission" date="2015-03" db="EMBL/GenBank/DDBJ databases">
        <title>Draft Genome Sequence of S. carnosus subsp. utilis LTH 7013, Isolated from South Tirolean Ham.</title>
        <authorList>
            <person name="Mueller A."/>
            <person name="Huptas C."/>
            <person name="Wenning M."/>
            <person name="Weiss A."/>
            <person name="Schmidt H."/>
        </authorList>
    </citation>
    <scope>NUCLEOTIDE SEQUENCE [LARGE SCALE GENOMIC DNA]</scope>
    <source>
        <strain evidence="2 3">LTH7013</strain>
    </source>
</reference>
<comment type="caution">
    <text evidence="2">The sequence shown here is derived from an EMBL/GenBank/DDBJ whole genome shotgun (WGS) entry which is preliminary data.</text>
</comment>
<dbReference type="AlphaFoldDB" id="A0AAJ0NG22"/>
<gene>
    <name evidence="2" type="ORF">VV61_11935</name>
</gene>
<sequence>MNPIFSENPTAVNVLSIAGIISGVHMFLIVGFLGFIFIIPPAIIFLLSLIDISNHKAQQ</sequence>
<proteinExistence type="predicted"/>
<organism evidence="2 3">
    <name type="scientific">Staphylococcus carnosus</name>
    <dbReference type="NCBI Taxonomy" id="1281"/>
    <lineage>
        <taxon>Bacteria</taxon>
        <taxon>Bacillati</taxon>
        <taxon>Bacillota</taxon>
        <taxon>Bacilli</taxon>
        <taxon>Bacillales</taxon>
        <taxon>Staphylococcaceae</taxon>
        <taxon>Staphylococcus</taxon>
    </lineage>
</organism>
<evidence type="ECO:0000313" key="3">
    <source>
        <dbReference type="Proteomes" id="UP000033530"/>
    </source>
</evidence>
<keyword evidence="1" id="KW-1133">Transmembrane helix</keyword>
<dbReference type="Proteomes" id="UP000033530">
    <property type="component" value="Unassembled WGS sequence"/>
</dbReference>
<dbReference type="EMBL" id="LAIU01000010">
    <property type="protein sequence ID" value="KKB24432.1"/>
    <property type="molecule type" value="Genomic_DNA"/>
</dbReference>
<keyword evidence="1" id="KW-0812">Transmembrane</keyword>